<evidence type="ECO:0000313" key="2">
    <source>
        <dbReference type="EMBL" id="MDR6550085.1"/>
    </source>
</evidence>
<dbReference type="SUPFAM" id="SSF55347">
    <property type="entry name" value="Glyceraldehyde-3-phosphate dehydrogenase-like, C-terminal domain"/>
    <property type="match status" value="1"/>
</dbReference>
<sequence length="399" mass="44600">MKPVNVVLVGIGGYGGFYVNALLQGGGKYPYILNGVVDPYPERSHYYEKIRELKIPMYPSLEAYYAVAKSDLAVIASPIQYHSTQTCLALSQGSNVLSEKPLCPTMEEAFMMMKARDQAQKFVAIGYQWSHSQGIQDLKRDIMSGEFGKPLRLKTLVLWPRTDSYYARGWAGKKQDANGTMILDSVANNATAHYLHNMFYVLGEGIAESAFPSVVRAELYRANFIDNFDTAAMRAYTENGVEVLYYGSHAVNQSKGALFRYEFEQAVITFDDGEHKKGSPIVARFHNGEIKEYENPNQHPATKLWMAIAAVAEQGVPVCGIEAAMSQTMCISGMQASMREIVDFPEAIVKRGERFWKNDTGHYVEGLVEQMTHCYEQAILPAEAGYHWAKSGESIQLSR</sequence>
<dbReference type="Gene3D" id="3.30.360.10">
    <property type="entry name" value="Dihydrodipicolinate Reductase, domain 2"/>
    <property type="match status" value="1"/>
</dbReference>
<dbReference type="SUPFAM" id="SSF51735">
    <property type="entry name" value="NAD(P)-binding Rossmann-fold domains"/>
    <property type="match status" value="1"/>
</dbReference>
<dbReference type="Proteomes" id="UP001267290">
    <property type="component" value="Unassembled WGS sequence"/>
</dbReference>
<reference evidence="2 3" key="1">
    <citation type="submission" date="2023-07" db="EMBL/GenBank/DDBJ databases">
        <title>Sorghum-associated microbial communities from plants grown in Nebraska, USA.</title>
        <authorList>
            <person name="Schachtman D."/>
        </authorList>
    </citation>
    <scope>NUCLEOTIDE SEQUENCE [LARGE SCALE GENOMIC DNA]</scope>
    <source>
        <strain evidence="2 3">CC258</strain>
    </source>
</reference>
<proteinExistence type="predicted"/>
<dbReference type="Gene3D" id="3.40.50.720">
    <property type="entry name" value="NAD(P)-binding Rossmann-like Domain"/>
    <property type="match status" value="1"/>
</dbReference>
<evidence type="ECO:0000313" key="3">
    <source>
        <dbReference type="Proteomes" id="UP001267290"/>
    </source>
</evidence>
<name>A0ABU1NRK6_9BACL</name>
<organism evidence="2 3">
    <name type="scientific">Paenibacillus qinlingensis</name>
    <dbReference type="NCBI Taxonomy" id="1837343"/>
    <lineage>
        <taxon>Bacteria</taxon>
        <taxon>Bacillati</taxon>
        <taxon>Bacillota</taxon>
        <taxon>Bacilli</taxon>
        <taxon>Bacillales</taxon>
        <taxon>Paenibacillaceae</taxon>
        <taxon>Paenibacillus</taxon>
    </lineage>
</organism>
<gene>
    <name evidence="2" type="ORF">J2736_001268</name>
</gene>
<dbReference type="RefSeq" id="WP_310224452.1">
    <property type="nucleotide sequence ID" value="NZ_JAVDSB010000001.1"/>
</dbReference>
<dbReference type="Pfam" id="PF01408">
    <property type="entry name" value="GFO_IDH_MocA"/>
    <property type="match status" value="1"/>
</dbReference>
<dbReference type="InterPro" id="IPR000683">
    <property type="entry name" value="Gfo/Idh/MocA-like_OxRdtase_N"/>
</dbReference>
<dbReference type="InterPro" id="IPR036291">
    <property type="entry name" value="NAD(P)-bd_dom_sf"/>
</dbReference>
<protein>
    <submittedName>
        <fullName evidence="2">Dehydrogenase</fullName>
    </submittedName>
</protein>
<evidence type="ECO:0000259" key="1">
    <source>
        <dbReference type="Pfam" id="PF01408"/>
    </source>
</evidence>
<dbReference type="InterPro" id="IPR052515">
    <property type="entry name" value="Gfo/Idh/MocA_Oxidoreductase"/>
</dbReference>
<dbReference type="PANTHER" id="PTHR43249:SF1">
    <property type="entry name" value="D-GLUCOSIDE 3-DEHYDROGENASE"/>
    <property type="match status" value="1"/>
</dbReference>
<comment type="caution">
    <text evidence="2">The sequence shown here is derived from an EMBL/GenBank/DDBJ whole genome shotgun (WGS) entry which is preliminary data.</text>
</comment>
<dbReference type="EMBL" id="JAVDSB010000001">
    <property type="protein sequence ID" value="MDR6550085.1"/>
    <property type="molecule type" value="Genomic_DNA"/>
</dbReference>
<feature type="domain" description="Gfo/Idh/MocA-like oxidoreductase N-terminal" evidence="1">
    <location>
        <begin position="4"/>
        <end position="127"/>
    </location>
</feature>
<accession>A0ABU1NRK6</accession>
<keyword evidence="3" id="KW-1185">Reference proteome</keyword>
<dbReference type="PANTHER" id="PTHR43249">
    <property type="entry name" value="UDP-N-ACETYL-2-AMINO-2-DEOXY-D-GLUCURONATE OXIDASE"/>
    <property type="match status" value="1"/>
</dbReference>